<dbReference type="EMBL" id="LSRQ01002854">
    <property type="protein sequence ID" value="OAY73100.1"/>
    <property type="molecule type" value="Genomic_DNA"/>
</dbReference>
<sequence>MWAGEGTGGRAGERERACGHGKSGILSGSVSKVHDEWFADEEKVRKAVGLLEQPADMPNGREDEPK</sequence>
<dbReference type="Proteomes" id="UP000092600">
    <property type="component" value="Unassembled WGS sequence"/>
</dbReference>
<dbReference type="STRING" id="4615.A0A199V8F5"/>
<feature type="compositionally biased region" description="Gly residues" evidence="1">
    <location>
        <begin position="1"/>
        <end position="10"/>
    </location>
</feature>
<name>A0A199V8F5_ANACO</name>
<dbReference type="AlphaFoldDB" id="A0A199V8F5"/>
<reference evidence="2 3" key="1">
    <citation type="journal article" date="2016" name="DNA Res.">
        <title>The draft genome of MD-2 pineapple using hybrid error correction of long reads.</title>
        <authorList>
            <person name="Redwan R.M."/>
            <person name="Saidin A."/>
            <person name="Kumar S.V."/>
        </authorList>
    </citation>
    <scope>NUCLEOTIDE SEQUENCE [LARGE SCALE GENOMIC DNA]</scope>
    <source>
        <strain evidence="3">cv. MD2</strain>
        <tissue evidence="2">Leaf</tissue>
    </source>
</reference>
<evidence type="ECO:0000313" key="3">
    <source>
        <dbReference type="Proteomes" id="UP000092600"/>
    </source>
</evidence>
<proteinExistence type="predicted"/>
<gene>
    <name evidence="2" type="ORF">ACMD2_18974</name>
</gene>
<accession>A0A199V8F5</accession>
<evidence type="ECO:0000313" key="2">
    <source>
        <dbReference type="EMBL" id="OAY73100.1"/>
    </source>
</evidence>
<feature type="region of interest" description="Disordered" evidence="1">
    <location>
        <begin position="1"/>
        <end position="26"/>
    </location>
</feature>
<evidence type="ECO:0000256" key="1">
    <source>
        <dbReference type="SAM" id="MobiDB-lite"/>
    </source>
</evidence>
<protein>
    <submittedName>
        <fullName evidence="2">Putative E3 ubiquitin-protein ligase ARI8</fullName>
    </submittedName>
</protein>
<comment type="caution">
    <text evidence="2">The sequence shown here is derived from an EMBL/GenBank/DDBJ whole genome shotgun (WGS) entry which is preliminary data.</text>
</comment>
<organism evidence="2 3">
    <name type="scientific">Ananas comosus</name>
    <name type="common">Pineapple</name>
    <name type="synonym">Ananas ananas</name>
    <dbReference type="NCBI Taxonomy" id="4615"/>
    <lineage>
        <taxon>Eukaryota</taxon>
        <taxon>Viridiplantae</taxon>
        <taxon>Streptophyta</taxon>
        <taxon>Embryophyta</taxon>
        <taxon>Tracheophyta</taxon>
        <taxon>Spermatophyta</taxon>
        <taxon>Magnoliopsida</taxon>
        <taxon>Liliopsida</taxon>
        <taxon>Poales</taxon>
        <taxon>Bromeliaceae</taxon>
        <taxon>Bromelioideae</taxon>
        <taxon>Ananas</taxon>
    </lineage>
</organism>